<keyword evidence="1" id="KW-0175">Coiled coil</keyword>
<accession>A0AA38NYE3</accession>
<feature type="region of interest" description="Disordered" evidence="2">
    <location>
        <begin position="1"/>
        <end position="25"/>
    </location>
</feature>
<comment type="caution">
    <text evidence="3">The sequence shown here is derived from an EMBL/GenBank/DDBJ whole genome shotgun (WGS) entry which is preliminary data.</text>
</comment>
<evidence type="ECO:0000256" key="1">
    <source>
        <dbReference type="SAM" id="Coils"/>
    </source>
</evidence>
<evidence type="ECO:0000256" key="2">
    <source>
        <dbReference type="SAM" id="MobiDB-lite"/>
    </source>
</evidence>
<protein>
    <submittedName>
        <fullName evidence="3">Uncharacterized protein</fullName>
    </submittedName>
</protein>
<evidence type="ECO:0000313" key="3">
    <source>
        <dbReference type="EMBL" id="KAJ3832791.1"/>
    </source>
</evidence>
<reference evidence="3" key="1">
    <citation type="submission" date="2022-08" db="EMBL/GenBank/DDBJ databases">
        <authorList>
            <consortium name="DOE Joint Genome Institute"/>
            <person name="Min B."/>
            <person name="Riley R."/>
            <person name="Sierra-Patev S."/>
            <person name="Naranjo-Ortiz M."/>
            <person name="Looney B."/>
            <person name="Konkel Z."/>
            <person name="Slot J.C."/>
            <person name="Sakamoto Y."/>
            <person name="Steenwyk J.L."/>
            <person name="Rokas A."/>
            <person name="Carro J."/>
            <person name="Camarero S."/>
            <person name="Ferreira P."/>
            <person name="Molpeceres G."/>
            <person name="Ruiz-Duenas F.J."/>
            <person name="Serrano A."/>
            <person name="Henrissat B."/>
            <person name="Drula E."/>
            <person name="Hughes K.W."/>
            <person name="Mata J.L."/>
            <person name="Ishikawa N.K."/>
            <person name="Vargas-Isla R."/>
            <person name="Ushijima S."/>
            <person name="Smith C.A."/>
            <person name="Ahrendt S."/>
            <person name="Andreopoulos W."/>
            <person name="He G."/>
            <person name="Labutti K."/>
            <person name="Lipzen A."/>
            <person name="Ng V."/>
            <person name="Sandor L."/>
            <person name="Barry K."/>
            <person name="Martinez A.T."/>
            <person name="Xiao Y."/>
            <person name="Gibbons J.G."/>
            <person name="Terashima K."/>
            <person name="Hibbett D.S."/>
            <person name="Grigoriev I.V."/>
        </authorList>
    </citation>
    <scope>NUCLEOTIDE SEQUENCE</scope>
    <source>
        <strain evidence="3">TFB9207</strain>
    </source>
</reference>
<feature type="coiled-coil region" evidence="1">
    <location>
        <begin position="32"/>
        <end position="69"/>
    </location>
</feature>
<dbReference type="Proteomes" id="UP001163846">
    <property type="component" value="Unassembled WGS sequence"/>
</dbReference>
<feature type="compositionally biased region" description="Polar residues" evidence="2">
    <location>
        <begin position="129"/>
        <end position="144"/>
    </location>
</feature>
<evidence type="ECO:0000313" key="4">
    <source>
        <dbReference type="Proteomes" id="UP001163846"/>
    </source>
</evidence>
<feature type="region of interest" description="Disordered" evidence="2">
    <location>
        <begin position="73"/>
        <end position="173"/>
    </location>
</feature>
<feature type="compositionally biased region" description="Basic and acidic residues" evidence="2">
    <location>
        <begin position="1"/>
        <end position="16"/>
    </location>
</feature>
<dbReference type="EMBL" id="MU806852">
    <property type="protein sequence ID" value="KAJ3832791.1"/>
    <property type="molecule type" value="Genomic_DNA"/>
</dbReference>
<dbReference type="AlphaFoldDB" id="A0AA38NYE3"/>
<proteinExistence type="predicted"/>
<sequence>MQNGKEKLSNSEEKGAKTSRSTRYKDKFTTLRDKYEQVIMEQQNHRRDLETANIKMKKMQEEIDLLLEALMPTTPPAPSIVYINGRNTERDVPHSRSRGMEDDMEVVERGRANELDPRERPMNHESSRATRPQTNGRVNGNMTNGARHRSVEPNPESNSNYLPRESNGRIPIS</sequence>
<keyword evidence="4" id="KW-1185">Reference proteome</keyword>
<gene>
    <name evidence="3" type="ORF">F5878DRAFT_440300</name>
</gene>
<feature type="compositionally biased region" description="Basic and acidic residues" evidence="2">
    <location>
        <begin position="87"/>
        <end position="128"/>
    </location>
</feature>
<organism evidence="3 4">
    <name type="scientific">Lentinula raphanica</name>
    <dbReference type="NCBI Taxonomy" id="153919"/>
    <lineage>
        <taxon>Eukaryota</taxon>
        <taxon>Fungi</taxon>
        <taxon>Dikarya</taxon>
        <taxon>Basidiomycota</taxon>
        <taxon>Agaricomycotina</taxon>
        <taxon>Agaricomycetes</taxon>
        <taxon>Agaricomycetidae</taxon>
        <taxon>Agaricales</taxon>
        <taxon>Marasmiineae</taxon>
        <taxon>Omphalotaceae</taxon>
        <taxon>Lentinula</taxon>
    </lineage>
</organism>
<name>A0AA38NYE3_9AGAR</name>